<protein>
    <submittedName>
        <fullName evidence="2">Uncharacterized protein</fullName>
    </submittedName>
</protein>
<proteinExistence type="predicted"/>
<dbReference type="OrthoDB" id="2166947at2"/>
<evidence type="ECO:0000313" key="3">
    <source>
        <dbReference type="Proteomes" id="UP000321662"/>
    </source>
</evidence>
<gene>
    <name evidence="2" type="ORF">AKA01nite_06380</name>
</gene>
<accession>A0A511ASE2</accession>
<feature type="region of interest" description="Disordered" evidence="1">
    <location>
        <begin position="134"/>
        <end position="205"/>
    </location>
</feature>
<evidence type="ECO:0000256" key="1">
    <source>
        <dbReference type="SAM" id="MobiDB-lite"/>
    </source>
</evidence>
<name>A0A511ASE2_9LACT</name>
<keyword evidence="3" id="KW-1185">Reference proteome</keyword>
<dbReference type="RefSeq" id="WP_146923728.1">
    <property type="nucleotide sequence ID" value="NZ_BJUY01000005.1"/>
</dbReference>
<comment type="caution">
    <text evidence="2">The sequence shown here is derived from an EMBL/GenBank/DDBJ whole genome shotgun (WGS) entry which is preliminary data.</text>
</comment>
<reference evidence="2 3" key="1">
    <citation type="submission" date="2019-07" db="EMBL/GenBank/DDBJ databases">
        <title>Whole genome shotgun sequence of Alkalibacterium kapii NBRC 103247.</title>
        <authorList>
            <person name="Hosoyama A."/>
            <person name="Uohara A."/>
            <person name="Ohji S."/>
            <person name="Ichikawa N."/>
        </authorList>
    </citation>
    <scope>NUCLEOTIDE SEQUENCE [LARGE SCALE GENOMIC DNA]</scope>
    <source>
        <strain evidence="2 3">NBRC 103247</strain>
    </source>
</reference>
<dbReference type="AlphaFoldDB" id="A0A511ASE2"/>
<dbReference type="Proteomes" id="UP000321662">
    <property type="component" value="Unassembled WGS sequence"/>
</dbReference>
<feature type="compositionally biased region" description="Basic residues" evidence="1">
    <location>
        <begin position="185"/>
        <end position="205"/>
    </location>
</feature>
<organism evidence="2 3">
    <name type="scientific">Alkalibacterium kapii</name>
    <dbReference type="NCBI Taxonomy" id="426704"/>
    <lineage>
        <taxon>Bacteria</taxon>
        <taxon>Bacillati</taxon>
        <taxon>Bacillota</taxon>
        <taxon>Bacilli</taxon>
        <taxon>Lactobacillales</taxon>
        <taxon>Carnobacteriaceae</taxon>
        <taxon>Alkalibacterium</taxon>
    </lineage>
</organism>
<sequence>MNDKLIDTIKEMEIKSAPEKQSLEAALNQYTKKQLAHFIERHDLDIAKSWKKAEIIEALIEWMASAQKELLKSDEELNAFYSNTVVDADQPLEISDDLSDKEQENVLSLIEHGLVFNADGQLWALEAVAETVDTVSEKPAGSSEPNEETASKDEATEVKSQPAQPKKQRKQTSAPSLSPEERIARQKKMRLKYLKKQAKKKKKKR</sequence>
<dbReference type="EMBL" id="BJUY01000005">
    <property type="protein sequence ID" value="GEK91016.1"/>
    <property type="molecule type" value="Genomic_DNA"/>
</dbReference>
<evidence type="ECO:0000313" key="2">
    <source>
        <dbReference type="EMBL" id="GEK91016.1"/>
    </source>
</evidence>